<proteinExistence type="predicted"/>
<dbReference type="InterPro" id="IPR052344">
    <property type="entry name" value="Transposase-related"/>
</dbReference>
<gene>
    <name evidence="6" type="ORF">DFR37_10888</name>
</gene>
<evidence type="ECO:0000313" key="7">
    <source>
        <dbReference type="Proteomes" id="UP000253628"/>
    </source>
</evidence>
<dbReference type="PANTHER" id="PTHR33678:SF1">
    <property type="entry name" value="BLL1576 PROTEIN"/>
    <property type="match status" value="1"/>
</dbReference>
<feature type="domain" description="Transposase IS66 central" evidence="2">
    <location>
        <begin position="197"/>
        <end position="483"/>
    </location>
</feature>
<dbReference type="NCBIfam" id="NF033517">
    <property type="entry name" value="transpos_IS66"/>
    <property type="match status" value="1"/>
</dbReference>
<protein>
    <submittedName>
        <fullName evidence="6">Transposase</fullName>
    </submittedName>
</protein>
<dbReference type="Pfam" id="PF13005">
    <property type="entry name" value="zf-IS66"/>
    <property type="match status" value="1"/>
</dbReference>
<keyword evidence="7" id="KW-1185">Reference proteome</keyword>
<feature type="domain" description="Transposase IS66 zinc-finger binding" evidence="3">
    <location>
        <begin position="140"/>
        <end position="183"/>
    </location>
</feature>
<dbReference type="Pfam" id="PF13817">
    <property type="entry name" value="DDE_Tnp_IS66_C"/>
    <property type="match status" value="1"/>
</dbReference>
<dbReference type="Pfam" id="PF13007">
    <property type="entry name" value="LZ_Tnp_IS66"/>
    <property type="match status" value="1"/>
</dbReference>
<dbReference type="InterPro" id="IPR039552">
    <property type="entry name" value="IS66_C"/>
</dbReference>
<dbReference type="EMBL" id="QNRQ01000008">
    <property type="protein sequence ID" value="RBP37906.1"/>
    <property type="molecule type" value="Genomic_DNA"/>
</dbReference>
<feature type="coiled-coil region" evidence="1">
    <location>
        <begin position="32"/>
        <end position="106"/>
    </location>
</feature>
<evidence type="ECO:0000313" key="6">
    <source>
        <dbReference type="EMBL" id="RBP37906.1"/>
    </source>
</evidence>
<feature type="domain" description="Transposase IS66 C-terminal" evidence="5">
    <location>
        <begin position="490"/>
        <end position="527"/>
    </location>
</feature>
<name>A0A366H9U9_9BURK</name>
<dbReference type="OrthoDB" id="9794514at2"/>
<sequence length="533" mass="59541">MLNRAQLPDNIDALKALLLAQFEQTQALQTAHQALAQDHQALRTERDLLRAEKQFDKQEIERLTVLLFKLKRQLFGQRSEKLADQINQLELELEELHINQGEHMQKAESVVPPAARKVPVRRPLPEHLPRDIQEHLPAASCCPDCGGAWQRLGEDVSEMLEYVPSSLRVIRHVRPRLSCRCCDRMAQAPAPSRPIARSVAGPGLLSHIMVSKYLDHQPLYRQCQIAAREGVEHSESTLGDWVGGVHQLVRPLLAALCRYVFGASKLHADDTPINVLAPGTGKTRQARLWVYTRDDRGSGDTAAPAVWFSYSPNRQGIHPQTHLKDYSGIVQADAFAGYNALYKTGRIIEAGCWAHARRKFHDIHVRGATAITTHVLEHIAALYRIESAIRGSPPEQRRATRQAQAKPIVSALHAWLCEQLACVSRKSETAQAIGYALNQWRALTRYLDDGRIEIDNNAAERALRGVSLGRKNYLFLGSDAGGERAATMYSLLGTAKLNGINPEAYLRHVLTVIADHPVNRIDELLPWNVTIPA</sequence>
<evidence type="ECO:0000259" key="2">
    <source>
        <dbReference type="Pfam" id="PF03050"/>
    </source>
</evidence>
<evidence type="ECO:0000259" key="3">
    <source>
        <dbReference type="Pfam" id="PF13005"/>
    </source>
</evidence>
<evidence type="ECO:0000256" key="1">
    <source>
        <dbReference type="SAM" id="Coils"/>
    </source>
</evidence>
<organism evidence="6 7">
    <name type="scientific">Eoetvoesiella caeni</name>
    <dbReference type="NCBI Taxonomy" id="645616"/>
    <lineage>
        <taxon>Bacteria</taxon>
        <taxon>Pseudomonadati</taxon>
        <taxon>Pseudomonadota</taxon>
        <taxon>Betaproteobacteria</taxon>
        <taxon>Burkholderiales</taxon>
        <taxon>Alcaligenaceae</taxon>
        <taxon>Eoetvoesiella</taxon>
    </lineage>
</organism>
<keyword evidence="1" id="KW-0175">Coiled coil</keyword>
<accession>A0A366H9U9</accession>
<feature type="domain" description="Transposase TnpC homeodomain" evidence="4">
    <location>
        <begin position="62"/>
        <end position="131"/>
    </location>
</feature>
<dbReference type="InterPro" id="IPR024463">
    <property type="entry name" value="Transposase_TnpC_homeodom"/>
</dbReference>
<evidence type="ECO:0000259" key="5">
    <source>
        <dbReference type="Pfam" id="PF13817"/>
    </source>
</evidence>
<dbReference type="Proteomes" id="UP000253628">
    <property type="component" value="Unassembled WGS sequence"/>
</dbReference>
<dbReference type="PANTHER" id="PTHR33678">
    <property type="entry name" value="BLL1576 PROTEIN"/>
    <property type="match status" value="1"/>
</dbReference>
<reference evidence="6 7" key="1">
    <citation type="submission" date="2018-06" db="EMBL/GenBank/DDBJ databases">
        <title>Genomic Encyclopedia of Type Strains, Phase IV (KMG-IV): sequencing the most valuable type-strain genomes for metagenomic binning, comparative biology and taxonomic classification.</title>
        <authorList>
            <person name="Goeker M."/>
        </authorList>
    </citation>
    <scope>NUCLEOTIDE SEQUENCE [LARGE SCALE GENOMIC DNA]</scope>
    <source>
        <strain evidence="6 7">DSM 25520</strain>
    </source>
</reference>
<dbReference type="InterPro" id="IPR024474">
    <property type="entry name" value="Znf_dom_IS66"/>
</dbReference>
<evidence type="ECO:0000259" key="4">
    <source>
        <dbReference type="Pfam" id="PF13007"/>
    </source>
</evidence>
<dbReference type="Pfam" id="PF03050">
    <property type="entry name" value="DDE_Tnp_IS66"/>
    <property type="match status" value="1"/>
</dbReference>
<dbReference type="InterPro" id="IPR004291">
    <property type="entry name" value="Transposase_IS66_central"/>
</dbReference>
<comment type="caution">
    <text evidence="6">The sequence shown here is derived from an EMBL/GenBank/DDBJ whole genome shotgun (WGS) entry which is preliminary data.</text>
</comment>
<dbReference type="AlphaFoldDB" id="A0A366H9U9"/>